<dbReference type="GO" id="GO:0006508">
    <property type="term" value="P:proteolysis"/>
    <property type="evidence" value="ECO:0007669"/>
    <property type="project" value="InterPro"/>
</dbReference>
<accession>V5SEK8</accession>
<dbReference type="GO" id="GO:0004190">
    <property type="term" value="F:aspartic-type endopeptidase activity"/>
    <property type="evidence" value="ECO:0007669"/>
    <property type="project" value="InterPro"/>
</dbReference>
<protein>
    <submittedName>
        <fullName evidence="2">Histidine kinase</fullName>
    </submittedName>
</protein>
<dbReference type="Pfam" id="PF13975">
    <property type="entry name" value="gag-asp_proteas"/>
    <property type="match status" value="1"/>
</dbReference>
<reference evidence="2 3" key="1">
    <citation type="journal article" date="2014" name="Genome Announc.">
        <title>Complete Genome Sequence of Hyphomicrobium nitrativorans Strain NL23, a Denitrifying Bacterium Isolated from Biofilm of a Methanol-Fed Denitrification System Treating Seawater at the Montreal Biodome.</title>
        <authorList>
            <person name="Martineau C."/>
            <person name="Villeneuve C."/>
            <person name="Mauffrey F."/>
            <person name="Villemur R."/>
        </authorList>
    </citation>
    <scope>NUCLEOTIDE SEQUENCE [LARGE SCALE GENOMIC DNA]</scope>
    <source>
        <strain evidence="2">NL23</strain>
    </source>
</reference>
<keyword evidence="2" id="KW-0418">Kinase</keyword>
<dbReference type="InterPro" id="IPR011969">
    <property type="entry name" value="Clan_AA_Asp_peptidase_C"/>
</dbReference>
<dbReference type="Gene3D" id="2.40.70.10">
    <property type="entry name" value="Acid Proteases"/>
    <property type="match status" value="1"/>
</dbReference>
<dbReference type="CDD" id="cd05483">
    <property type="entry name" value="retropepsin_like_bacteria"/>
    <property type="match status" value="1"/>
</dbReference>
<keyword evidence="2" id="KW-0808">Transferase</keyword>
<dbReference type="SUPFAM" id="SSF50630">
    <property type="entry name" value="Acid proteases"/>
    <property type="match status" value="1"/>
</dbReference>
<evidence type="ECO:0000313" key="3">
    <source>
        <dbReference type="Proteomes" id="UP000018542"/>
    </source>
</evidence>
<dbReference type="NCBIfam" id="TIGR02281">
    <property type="entry name" value="clan_AA_DTGA"/>
    <property type="match status" value="1"/>
</dbReference>
<dbReference type="STRING" id="1029756.W911_11990"/>
<feature type="transmembrane region" description="Helical" evidence="1">
    <location>
        <begin position="34"/>
        <end position="51"/>
    </location>
</feature>
<dbReference type="OrthoDB" id="7595324at2"/>
<organism evidence="2 3">
    <name type="scientific">Hyphomicrobium nitrativorans NL23</name>
    <dbReference type="NCBI Taxonomy" id="1029756"/>
    <lineage>
        <taxon>Bacteria</taxon>
        <taxon>Pseudomonadati</taxon>
        <taxon>Pseudomonadota</taxon>
        <taxon>Alphaproteobacteria</taxon>
        <taxon>Hyphomicrobiales</taxon>
        <taxon>Hyphomicrobiaceae</taxon>
        <taxon>Hyphomicrobium</taxon>
    </lineage>
</organism>
<dbReference type="InterPro" id="IPR021109">
    <property type="entry name" value="Peptidase_aspartic_dom_sf"/>
</dbReference>
<gene>
    <name evidence="2" type="ORF">W911_11990</name>
</gene>
<dbReference type="PROSITE" id="PS00141">
    <property type="entry name" value="ASP_PROTEASE"/>
    <property type="match status" value="1"/>
</dbReference>
<dbReference type="PATRIC" id="fig|1029756.8.peg.2489"/>
<dbReference type="HOGENOM" id="CLU_099411_0_1_5"/>
<dbReference type="KEGG" id="hni:W911_11990"/>
<keyword evidence="1" id="KW-0472">Membrane</keyword>
<dbReference type="GO" id="GO:0016301">
    <property type="term" value="F:kinase activity"/>
    <property type="evidence" value="ECO:0007669"/>
    <property type="project" value="UniProtKB-KW"/>
</dbReference>
<keyword evidence="1" id="KW-0812">Transmembrane</keyword>
<proteinExistence type="predicted"/>
<dbReference type="RefSeq" id="WP_023787738.1">
    <property type="nucleotide sequence ID" value="NC_022997.1"/>
</dbReference>
<evidence type="ECO:0000313" key="2">
    <source>
        <dbReference type="EMBL" id="AHB48963.1"/>
    </source>
</evidence>
<name>V5SEK8_9HYPH</name>
<dbReference type="InterPro" id="IPR034122">
    <property type="entry name" value="Retropepsin-like_bacterial"/>
</dbReference>
<dbReference type="Proteomes" id="UP000018542">
    <property type="component" value="Chromosome"/>
</dbReference>
<keyword evidence="1" id="KW-1133">Transmembrane helix</keyword>
<dbReference type="AlphaFoldDB" id="V5SEK8"/>
<dbReference type="EMBL" id="CP006912">
    <property type="protein sequence ID" value="AHB48963.1"/>
    <property type="molecule type" value="Genomic_DNA"/>
</dbReference>
<feature type="transmembrane region" description="Helical" evidence="1">
    <location>
        <begin position="63"/>
        <end position="82"/>
    </location>
</feature>
<sequence length="237" mass="25199">MLAVLLAILAALVVVFWSLSGDSGSLLAEAGDRWPYALAMLALVGLYLAFLSGDYRGRAREALRHAGAWLGLALLLIVGYSYREDLRAVAYRVAGEVLPPGHSILVSTSPSGELAVRIRRQENGHFVARGTANGVALSMLVDTGASTVVLKPADAERIGIDVQNLSFTTPVSTANGTAYAAPVRLRTISVGPLEVRDVDALVSQPGALNENLLGMSFLKRLRSYEFSGDFLTLRGTS</sequence>
<evidence type="ECO:0000256" key="1">
    <source>
        <dbReference type="SAM" id="Phobius"/>
    </source>
</evidence>
<keyword evidence="3" id="KW-1185">Reference proteome</keyword>
<dbReference type="InterPro" id="IPR001969">
    <property type="entry name" value="Aspartic_peptidase_AS"/>
</dbReference>